<dbReference type="AlphaFoldDB" id="A0A225UEB7"/>
<protein>
    <recommendedName>
        <fullName evidence="3">Integrase zinc-binding domain-containing protein</fullName>
    </recommendedName>
</protein>
<evidence type="ECO:0000313" key="2">
    <source>
        <dbReference type="Proteomes" id="UP000198211"/>
    </source>
</evidence>
<gene>
    <name evidence="1" type="ORF">PHMEG_00040234</name>
</gene>
<dbReference type="Proteomes" id="UP000198211">
    <property type="component" value="Unassembled WGS sequence"/>
</dbReference>
<dbReference type="EMBL" id="NBNE01020679">
    <property type="protein sequence ID" value="OWY91260.1"/>
    <property type="molecule type" value="Genomic_DNA"/>
</dbReference>
<reference evidence="2" key="1">
    <citation type="submission" date="2017-03" db="EMBL/GenBank/DDBJ databases">
        <title>Phytopthora megakarya and P. palmivora, two closely related causual agents of cacao black pod achieved similar genome size and gene model numbers by different mechanisms.</title>
        <authorList>
            <person name="Ali S."/>
            <person name="Shao J."/>
            <person name="Larry D.J."/>
            <person name="Kronmiller B."/>
            <person name="Shen D."/>
            <person name="Strem M.D."/>
            <person name="Melnick R.L."/>
            <person name="Guiltinan M.J."/>
            <person name="Tyler B.M."/>
            <person name="Meinhardt L.W."/>
            <person name="Bailey B.A."/>
        </authorList>
    </citation>
    <scope>NUCLEOTIDE SEQUENCE [LARGE SCALE GENOMIC DNA]</scope>
    <source>
        <strain evidence="2">zdho120</strain>
    </source>
</reference>
<keyword evidence="2" id="KW-1185">Reference proteome</keyword>
<dbReference type="OrthoDB" id="167344at2759"/>
<sequence>MSCTEGDDVYRKDNELWIPTGAKDLLQCVCIIAHCGLQRHRGGDSMLTHVGRLFHVPHLRSCVDKFLASCLRCHHVKGGAKPTDVKNGTWNFLYLGESYGDLQYLHLQVRLQLALSWIGTADLGFLGTG</sequence>
<proteinExistence type="predicted"/>
<name>A0A225UEB7_9STRA</name>
<organism evidence="1 2">
    <name type="scientific">Phytophthora megakarya</name>
    <dbReference type="NCBI Taxonomy" id="4795"/>
    <lineage>
        <taxon>Eukaryota</taxon>
        <taxon>Sar</taxon>
        <taxon>Stramenopiles</taxon>
        <taxon>Oomycota</taxon>
        <taxon>Peronosporomycetes</taxon>
        <taxon>Peronosporales</taxon>
        <taxon>Peronosporaceae</taxon>
        <taxon>Phytophthora</taxon>
    </lineage>
</organism>
<accession>A0A225UEB7</accession>
<comment type="caution">
    <text evidence="1">The sequence shown here is derived from an EMBL/GenBank/DDBJ whole genome shotgun (WGS) entry which is preliminary data.</text>
</comment>
<evidence type="ECO:0008006" key="3">
    <source>
        <dbReference type="Google" id="ProtNLM"/>
    </source>
</evidence>
<evidence type="ECO:0000313" key="1">
    <source>
        <dbReference type="EMBL" id="OWY91260.1"/>
    </source>
</evidence>